<evidence type="ECO:0000313" key="3">
    <source>
        <dbReference type="EMBL" id="MCG2633005.1"/>
    </source>
</evidence>
<keyword evidence="2" id="KW-0472">Membrane</keyword>
<evidence type="ECO:0000256" key="2">
    <source>
        <dbReference type="SAM" id="Phobius"/>
    </source>
</evidence>
<reference evidence="3" key="1">
    <citation type="submission" date="2022-01" db="EMBL/GenBank/DDBJ databases">
        <title>Genome sequnece data of strain Bradyrhizobium sp. nov.</title>
        <authorList>
            <person name="Zhang J."/>
        </authorList>
    </citation>
    <scope>NUCLEOTIDE SEQUENCE</scope>
    <source>
        <strain evidence="3">WYCCWR 13023</strain>
    </source>
</reference>
<keyword evidence="2" id="KW-0812">Transmembrane</keyword>
<comment type="caution">
    <text evidence="3">The sequence shown here is derived from an EMBL/GenBank/DDBJ whole genome shotgun (WGS) entry which is preliminary data.</text>
</comment>
<proteinExistence type="predicted"/>
<feature type="transmembrane region" description="Helical" evidence="2">
    <location>
        <begin position="6"/>
        <end position="28"/>
    </location>
</feature>
<gene>
    <name evidence="3" type="ORF">L6654_41310</name>
</gene>
<dbReference type="AlphaFoldDB" id="A0A9X1RJT3"/>
<name>A0A9X1RJT3_9BRAD</name>
<organism evidence="3 4">
    <name type="scientific">Bradyrhizobium zhengyangense</name>
    <dbReference type="NCBI Taxonomy" id="2911009"/>
    <lineage>
        <taxon>Bacteria</taxon>
        <taxon>Pseudomonadati</taxon>
        <taxon>Pseudomonadota</taxon>
        <taxon>Alphaproteobacteria</taxon>
        <taxon>Hyphomicrobiales</taxon>
        <taxon>Nitrobacteraceae</taxon>
        <taxon>Bradyrhizobium</taxon>
    </lineage>
</organism>
<evidence type="ECO:0000256" key="1">
    <source>
        <dbReference type="SAM" id="MobiDB-lite"/>
    </source>
</evidence>
<evidence type="ECO:0000313" key="4">
    <source>
        <dbReference type="Proteomes" id="UP001139054"/>
    </source>
</evidence>
<sequence>MAEGAWVVLGTAIGATGSLFTTWLTAYLKRTEDDFYDANAMRLLKKQLELKNWTDIETFEKLIGLNADFTQQYLVMLDARGSRKPKSTKWGLISKNPLSEEDTE</sequence>
<dbReference type="Proteomes" id="UP001139054">
    <property type="component" value="Unassembled WGS sequence"/>
</dbReference>
<accession>A0A9X1RJT3</accession>
<dbReference type="RefSeq" id="WP_237892120.1">
    <property type="nucleotide sequence ID" value="NZ_JAKLTY010000057.1"/>
</dbReference>
<dbReference type="EMBL" id="JAKLTY010000057">
    <property type="protein sequence ID" value="MCG2633005.1"/>
    <property type="molecule type" value="Genomic_DNA"/>
</dbReference>
<protein>
    <submittedName>
        <fullName evidence="3">Uncharacterized protein</fullName>
    </submittedName>
</protein>
<feature type="region of interest" description="Disordered" evidence="1">
    <location>
        <begin position="82"/>
        <end position="104"/>
    </location>
</feature>
<keyword evidence="2" id="KW-1133">Transmembrane helix</keyword>